<dbReference type="Proteomes" id="UP001241377">
    <property type="component" value="Unassembled WGS sequence"/>
</dbReference>
<name>A0ACC2VRS3_9TREE</name>
<evidence type="ECO:0000313" key="2">
    <source>
        <dbReference type="Proteomes" id="UP001241377"/>
    </source>
</evidence>
<gene>
    <name evidence="1" type="ORF">QFC19_004965</name>
</gene>
<comment type="caution">
    <text evidence="1">The sequence shown here is derived from an EMBL/GenBank/DDBJ whole genome shotgun (WGS) entry which is preliminary data.</text>
</comment>
<sequence length="78" mass="8619">MLYQPAAPLSGDDDGGTGSLSNNSTTKSIADNVPEEQPEDVPQDVSEEGKDHSVFQRRKNELIHALYNHARASKRNRQ</sequence>
<accession>A0ACC2VRS3</accession>
<proteinExistence type="predicted"/>
<protein>
    <submittedName>
        <fullName evidence="1">Uncharacterized protein</fullName>
    </submittedName>
</protein>
<dbReference type="EMBL" id="JASBWR010000054">
    <property type="protein sequence ID" value="KAJ9102037.1"/>
    <property type="molecule type" value="Genomic_DNA"/>
</dbReference>
<evidence type="ECO:0000313" key="1">
    <source>
        <dbReference type="EMBL" id="KAJ9102037.1"/>
    </source>
</evidence>
<keyword evidence="2" id="KW-1185">Reference proteome</keyword>
<organism evidence="1 2">
    <name type="scientific">Naganishia cerealis</name>
    <dbReference type="NCBI Taxonomy" id="610337"/>
    <lineage>
        <taxon>Eukaryota</taxon>
        <taxon>Fungi</taxon>
        <taxon>Dikarya</taxon>
        <taxon>Basidiomycota</taxon>
        <taxon>Agaricomycotina</taxon>
        <taxon>Tremellomycetes</taxon>
        <taxon>Filobasidiales</taxon>
        <taxon>Filobasidiaceae</taxon>
        <taxon>Naganishia</taxon>
    </lineage>
</organism>
<reference evidence="1" key="1">
    <citation type="submission" date="2023-04" db="EMBL/GenBank/DDBJ databases">
        <title>Draft Genome sequencing of Naganishia species isolated from polar environments using Oxford Nanopore Technology.</title>
        <authorList>
            <person name="Leo P."/>
            <person name="Venkateswaran K."/>
        </authorList>
    </citation>
    <scope>NUCLEOTIDE SEQUENCE</scope>
    <source>
        <strain evidence="1">MNA-CCFEE 5261</strain>
    </source>
</reference>